<dbReference type="Proteomes" id="UP000807115">
    <property type="component" value="Chromosome 6"/>
</dbReference>
<protein>
    <submittedName>
        <fullName evidence="1">Uncharacterized protein</fullName>
    </submittedName>
</protein>
<reference evidence="1" key="2">
    <citation type="submission" date="2020-10" db="EMBL/GenBank/DDBJ databases">
        <authorList>
            <person name="Cooper E.A."/>
            <person name="Brenton Z.W."/>
            <person name="Flinn B.S."/>
            <person name="Jenkins J."/>
            <person name="Shu S."/>
            <person name="Flowers D."/>
            <person name="Luo F."/>
            <person name="Wang Y."/>
            <person name="Xia P."/>
            <person name="Barry K."/>
            <person name="Daum C."/>
            <person name="Lipzen A."/>
            <person name="Yoshinaga Y."/>
            <person name="Schmutz J."/>
            <person name="Saski C."/>
            <person name="Vermerris W."/>
            <person name="Kresovich S."/>
        </authorList>
    </citation>
    <scope>NUCLEOTIDE SEQUENCE</scope>
</reference>
<evidence type="ECO:0000313" key="1">
    <source>
        <dbReference type="EMBL" id="KAG0525048.1"/>
    </source>
</evidence>
<name>A0A921QNL8_SORBI</name>
<dbReference type="AlphaFoldDB" id="A0A921QNL8"/>
<evidence type="ECO:0000313" key="2">
    <source>
        <dbReference type="Proteomes" id="UP000807115"/>
    </source>
</evidence>
<reference evidence="1" key="1">
    <citation type="journal article" date="2019" name="BMC Genomics">
        <title>A new reference genome for Sorghum bicolor reveals high levels of sequence similarity between sweet and grain genotypes: implications for the genetics of sugar metabolism.</title>
        <authorList>
            <person name="Cooper E.A."/>
            <person name="Brenton Z.W."/>
            <person name="Flinn B.S."/>
            <person name="Jenkins J."/>
            <person name="Shu S."/>
            <person name="Flowers D."/>
            <person name="Luo F."/>
            <person name="Wang Y."/>
            <person name="Xia P."/>
            <person name="Barry K."/>
            <person name="Daum C."/>
            <person name="Lipzen A."/>
            <person name="Yoshinaga Y."/>
            <person name="Schmutz J."/>
            <person name="Saski C."/>
            <person name="Vermerris W."/>
            <person name="Kresovich S."/>
        </authorList>
    </citation>
    <scope>NUCLEOTIDE SEQUENCE</scope>
</reference>
<sequence length="93" mass="10128">MSLLQSTVFEFQPGDSRGLISYAIPRSSLNSSVMLAPPRLLFECAADWWRFACSSPTQLPCCLHARQRCLAPHSPLTPAPVSPHPVALLAHAC</sequence>
<comment type="caution">
    <text evidence="1">The sequence shown here is derived from an EMBL/GenBank/DDBJ whole genome shotgun (WGS) entry which is preliminary data.</text>
</comment>
<proteinExistence type="predicted"/>
<organism evidence="1 2">
    <name type="scientific">Sorghum bicolor</name>
    <name type="common">Sorghum</name>
    <name type="synonym">Sorghum vulgare</name>
    <dbReference type="NCBI Taxonomy" id="4558"/>
    <lineage>
        <taxon>Eukaryota</taxon>
        <taxon>Viridiplantae</taxon>
        <taxon>Streptophyta</taxon>
        <taxon>Embryophyta</taxon>
        <taxon>Tracheophyta</taxon>
        <taxon>Spermatophyta</taxon>
        <taxon>Magnoliopsida</taxon>
        <taxon>Liliopsida</taxon>
        <taxon>Poales</taxon>
        <taxon>Poaceae</taxon>
        <taxon>PACMAD clade</taxon>
        <taxon>Panicoideae</taxon>
        <taxon>Andropogonodae</taxon>
        <taxon>Andropogoneae</taxon>
        <taxon>Sorghinae</taxon>
        <taxon>Sorghum</taxon>
    </lineage>
</organism>
<gene>
    <name evidence="1" type="ORF">BDA96_06G022000</name>
</gene>
<accession>A0A921QNL8</accession>
<dbReference type="EMBL" id="CM027685">
    <property type="protein sequence ID" value="KAG0525048.1"/>
    <property type="molecule type" value="Genomic_DNA"/>
</dbReference>